<dbReference type="OrthoDB" id="1658288at2759"/>
<protein>
    <recommendedName>
        <fullName evidence="8">Tetratricopeptide repeat protein</fullName>
    </recommendedName>
</protein>
<organism evidence="4 7">
    <name type="scientific">Adineta ricciae</name>
    <name type="common">Rotifer</name>
    <dbReference type="NCBI Taxonomy" id="249248"/>
    <lineage>
        <taxon>Eukaryota</taxon>
        <taxon>Metazoa</taxon>
        <taxon>Spiralia</taxon>
        <taxon>Gnathifera</taxon>
        <taxon>Rotifera</taxon>
        <taxon>Eurotatoria</taxon>
        <taxon>Bdelloidea</taxon>
        <taxon>Adinetida</taxon>
        <taxon>Adinetidae</taxon>
        <taxon>Adineta</taxon>
    </lineage>
</organism>
<dbReference type="Gene3D" id="1.25.40.10">
    <property type="entry name" value="Tetratricopeptide repeat domain"/>
    <property type="match status" value="1"/>
</dbReference>
<dbReference type="PANTHER" id="PTHR45641">
    <property type="entry name" value="TETRATRICOPEPTIDE REPEAT PROTEIN (AFU_ORTHOLOGUE AFUA_6G03870)"/>
    <property type="match status" value="1"/>
</dbReference>
<proteinExistence type="predicted"/>
<dbReference type="EMBL" id="CAJNOJ010000221">
    <property type="protein sequence ID" value="CAF1307184.1"/>
    <property type="molecule type" value="Genomic_DNA"/>
</dbReference>
<dbReference type="PANTHER" id="PTHR45641:SF19">
    <property type="entry name" value="NEPHROCYSTIN-3"/>
    <property type="match status" value="1"/>
</dbReference>
<sequence length="385" mass="44444">MLNKALRTNDIKPLFFLHNYIRHLHEQLSVLHQKSIDNERIILYRGQQMPTADFENIKINLGGLLSISRFLSTTTLLDIAEVFAGHSIDDPTISCALFEIYIDPINHNACPFADIAQYSYFDDAEKEYLFSMGAVFRIEKVHLTLADDNDIQLAELKEDIKSNILDENPTLMLGGLLIRMGEYEKAKFFYQIRLTMENAPLRLATVWNQLGIIYNNLGNIEESQKCYDNVLEIKEKHFGKDDPELAITYNNIGTLYQEKGNHHVALAYFQHALSIHLMNPTTNQKYIATDYSNIAAIYVDQGKLEEAFLYYQRALDINLKNLPANHPNLSHSYYFLAMSSYGLGRYDEMIDYMNKTLPPEHPDKIFHETNSFKLMSFDFISCTFS</sequence>
<evidence type="ECO:0000313" key="7">
    <source>
        <dbReference type="Proteomes" id="UP000663852"/>
    </source>
</evidence>
<evidence type="ECO:0000313" key="6">
    <source>
        <dbReference type="Proteomes" id="UP000663828"/>
    </source>
</evidence>
<dbReference type="PROSITE" id="PS51996">
    <property type="entry name" value="TR_MART"/>
    <property type="match status" value="1"/>
</dbReference>
<dbReference type="Pfam" id="PF13424">
    <property type="entry name" value="TPR_12"/>
    <property type="match status" value="2"/>
</dbReference>
<dbReference type="PROSITE" id="PS50005">
    <property type="entry name" value="TPR"/>
    <property type="match status" value="3"/>
</dbReference>
<accession>A0A815DXI6</accession>
<evidence type="ECO:0000256" key="3">
    <source>
        <dbReference type="PROSITE-ProRule" id="PRU00339"/>
    </source>
</evidence>
<dbReference type="InterPro" id="IPR019734">
    <property type="entry name" value="TPR_rpt"/>
</dbReference>
<evidence type="ECO:0000313" key="5">
    <source>
        <dbReference type="EMBL" id="CAF1570582.1"/>
    </source>
</evidence>
<keyword evidence="6" id="KW-1185">Reference proteome</keyword>
<dbReference type="PROSITE" id="PS50293">
    <property type="entry name" value="TPR_REGION"/>
    <property type="match status" value="1"/>
</dbReference>
<evidence type="ECO:0000313" key="4">
    <source>
        <dbReference type="EMBL" id="CAF1307184.1"/>
    </source>
</evidence>
<dbReference type="EMBL" id="CAJNOR010005636">
    <property type="protein sequence ID" value="CAF1570582.1"/>
    <property type="molecule type" value="Genomic_DNA"/>
</dbReference>
<keyword evidence="2 3" id="KW-0802">TPR repeat</keyword>
<evidence type="ECO:0000256" key="2">
    <source>
        <dbReference type="ARBA" id="ARBA00022803"/>
    </source>
</evidence>
<feature type="repeat" description="TPR" evidence="3">
    <location>
        <begin position="246"/>
        <end position="279"/>
    </location>
</feature>
<dbReference type="Proteomes" id="UP000663828">
    <property type="component" value="Unassembled WGS sequence"/>
</dbReference>
<keyword evidence="1" id="KW-0677">Repeat</keyword>
<dbReference type="SUPFAM" id="SSF48452">
    <property type="entry name" value="TPR-like"/>
    <property type="match status" value="1"/>
</dbReference>
<name>A0A815DXI6_ADIRI</name>
<dbReference type="Gene3D" id="3.90.176.10">
    <property type="entry name" value="Toxin ADP-ribosyltransferase, Chain A, domain 1"/>
    <property type="match status" value="1"/>
</dbReference>
<gene>
    <name evidence="4" type="ORF">EDS130_LOCUS30935</name>
    <name evidence="5" type="ORF">XAT740_LOCUS44438</name>
</gene>
<dbReference type="Proteomes" id="UP000663852">
    <property type="component" value="Unassembled WGS sequence"/>
</dbReference>
<reference evidence="4" key="1">
    <citation type="submission" date="2021-02" db="EMBL/GenBank/DDBJ databases">
        <authorList>
            <person name="Nowell W R."/>
        </authorList>
    </citation>
    <scope>NUCLEOTIDE SEQUENCE</scope>
</reference>
<dbReference type="AlphaFoldDB" id="A0A815DXI6"/>
<evidence type="ECO:0008006" key="8">
    <source>
        <dbReference type="Google" id="ProtNLM"/>
    </source>
</evidence>
<evidence type="ECO:0000256" key="1">
    <source>
        <dbReference type="ARBA" id="ARBA00022737"/>
    </source>
</evidence>
<comment type="caution">
    <text evidence="4">The sequence shown here is derived from an EMBL/GenBank/DDBJ whole genome shotgun (WGS) entry which is preliminary data.</text>
</comment>
<feature type="repeat" description="TPR" evidence="3">
    <location>
        <begin position="204"/>
        <end position="237"/>
    </location>
</feature>
<dbReference type="SUPFAM" id="SSF56399">
    <property type="entry name" value="ADP-ribosylation"/>
    <property type="match status" value="1"/>
</dbReference>
<dbReference type="InterPro" id="IPR011990">
    <property type="entry name" value="TPR-like_helical_dom_sf"/>
</dbReference>
<feature type="repeat" description="TPR" evidence="3">
    <location>
        <begin position="288"/>
        <end position="321"/>
    </location>
</feature>
<dbReference type="SMART" id="SM00028">
    <property type="entry name" value="TPR"/>
    <property type="match status" value="5"/>
</dbReference>